<dbReference type="PROSITE" id="PS51257">
    <property type="entry name" value="PROKAR_LIPOPROTEIN"/>
    <property type="match status" value="1"/>
</dbReference>
<reference evidence="2 3" key="1">
    <citation type="submission" date="2019-08" db="EMBL/GenBank/DDBJ databases">
        <title>In-depth cultivation of the pig gut microbiome towards novel bacterial diversity and tailored functional studies.</title>
        <authorList>
            <person name="Wylensek D."/>
            <person name="Hitch T.C.A."/>
            <person name="Clavel T."/>
        </authorList>
    </citation>
    <scope>NUCLEOTIDE SEQUENCE [LARGE SCALE GENOMIC DNA]</scope>
    <source>
        <strain evidence="2 3">LKV-178-WT-2A</strain>
    </source>
</reference>
<sequence length="532" mass="61014">MNNRTIIFLFVFVALLMTGCKERHNQSIDVAYQLSATAPDSALSVLNDVNQKKLGKAEMARYALVYTIAQDKSGLDVDNDSLLRTAYTYYNNREDDSLYAKCEYYMGKYYMLNDSTELALDCLQKAADASEKNGDRYTQCMALEKYSRVLRQTNPRKAVEVARHAETTYASIPEASKSNIVYTKLNVSMCLLFADSVNEAEKKCKEAMSVAYEVKDSGILSDVYQDMASVLAEKKNYKESLWYSYQSCKLDNADQSSKMLNLAWSYLNADSIKQCNALLNTIQTENLSELYTAYYIRHLAAIKEHDYSKAVSLADSAYHYLEQMYGNQLDSKQEYYNSLVKTKYEEGIAKGKTRVLSWLIVIASLLGLAIIVFILHSYRQFKSNAKFKLKTEEEKLLQEEKIHNEELHHKEIQLSTMRNFILRRIDTAQKIQELRGIKTDSVPLTEEDWEEIRLFVDGVEGDFVTRLHSTFPDLSDDDIRLMMLLRLKMPTKALALIYGISEKSIKQKLFVYKAKVGISGEKTSLRTFIEAF</sequence>
<keyword evidence="1" id="KW-0472">Membrane</keyword>
<proteinExistence type="predicted"/>
<evidence type="ECO:0000256" key="1">
    <source>
        <dbReference type="SAM" id="Phobius"/>
    </source>
</evidence>
<organism evidence="2 3">
    <name type="scientific">Hallella mizrahii</name>
    <dbReference type="NCBI Taxonomy" id="2606637"/>
    <lineage>
        <taxon>Bacteria</taxon>
        <taxon>Pseudomonadati</taxon>
        <taxon>Bacteroidota</taxon>
        <taxon>Bacteroidia</taxon>
        <taxon>Bacteroidales</taxon>
        <taxon>Prevotellaceae</taxon>
        <taxon>Hallella</taxon>
    </lineage>
</organism>
<keyword evidence="3" id="KW-1185">Reference proteome</keyword>
<feature type="transmembrane region" description="Helical" evidence="1">
    <location>
        <begin position="355"/>
        <end position="378"/>
    </location>
</feature>
<dbReference type="SUPFAM" id="SSF48452">
    <property type="entry name" value="TPR-like"/>
    <property type="match status" value="1"/>
</dbReference>
<comment type="caution">
    <text evidence="2">The sequence shown here is derived from an EMBL/GenBank/DDBJ whole genome shotgun (WGS) entry which is preliminary data.</text>
</comment>
<dbReference type="EMBL" id="VUNG01000006">
    <property type="protein sequence ID" value="MST83859.1"/>
    <property type="molecule type" value="Genomic_DNA"/>
</dbReference>
<evidence type="ECO:0000313" key="3">
    <source>
        <dbReference type="Proteomes" id="UP000438914"/>
    </source>
</evidence>
<accession>A0A7K0KDB1</accession>
<keyword evidence="1" id="KW-0812">Transmembrane</keyword>
<evidence type="ECO:0000313" key="2">
    <source>
        <dbReference type="EMBL" id="MST83859.1"/>
    </source>
</evidence>
<gene>
    <name evidence="2" type="ORF">FYJ73_04095</name>
</gene>
<evidence type="ECO:0008006" key="4">
    <source>
        <dbReference type="Google" id="ProtNLM"/>
    </source>
</evidence>
<dbReference type="InterPro" id="IPR011990">
    <property type="entry name" value="TPR-like_helical_dom_sf"/>
</dbReference>
<name>A0A7K0KDB1_9BACT</name>
<dbReference type="RefSeq" id="WP_154533441.1">
    <property type="nucleotide sequence ID" value="NZ_VUNG01000006.1"/>
</dbReference>
<keyword evidence="1" id="KW-1133">Transmembrane helix</keyword>
<dbReference type="Gene3D" id="1.25.40.10">
    <property type="entry name" value="Tetratricopeptide repeat domain"/>
    <property type="match status" value="1"/>
</dbReference>
<protein>
    <recommendedName>
        <fullName evidence="4">Tetratricopeptide repeat protein</fullName>
    </recommendedName>
</protein>
<dbReference type="AlphaFoldDB" id="A0A7K0KDB1"/>
<dbReference type="Proteomes" id="UP000438914">
    <property type="component" value="Unassembled WGS sequence"/>
</dbReference>